<dbReference type="EMBL" id="JBBHJY010000008">
    <property type="protein sequence ID" value="MEJ6011338.1"/>
    <property type="molecule type" value="Genomic_DNA"/>
</dbReference>
<dbReference type="PANTHER" id="PTHR48081:SF6">
    <property type="entry name" value="PEPTIDASE S9 PROLYL OLIGOPEPTIDASE CATALYTIC DOMAIN-CONTAINING PROTEIN"/>
    <property type="match status" value="1"/>
</dbReference>
<accession>A0ABU8SBK4</accession>
<dbReference type="GO" id="GO:0016787">
    <property type="term" value="F:hydrolase activity"/>
    <property type="evidence" value="ECO:0007669"/>
    <property type="project" value="UniProtKB-KW"/>
</dbReference>
<dbReference type="InterPro" id="IPR050300">
    <property type="entry name" value="GDXG_lipolytic_enzyme"/>
</dbReference>
<dbReference type="InterPro" id="IPR029058">
    <property type="entry name" value="AB_hydrolase_fold"/>
</dbReference>
<protein>
    <submittedName>
        <fullName evidence="4">Alpha/beta hydrolase</fullName>
    </submittedName>
</protein>
<dbReference type="Proteomes" id="UP001379235">
    <property type="component" value="Unassembled WGS sequence"/>
</dbReference>
<comment type="caution">
    <text evidence="4">The sequence shown here is derived from an EMBL/GenBank/DDBJ whole genome shotgun (WGS) entry which is preliminary data.</text>
</comment>
<evidence type="ECO:0000259" key="3">
    <source>
        <dbReference type="Pfam" id="PF01738"/>
    </source>
</evidence>
<keyword evidence="1 4" id="KW-0378">Hydrolase</keyword>
<keyword evidence="5" id="KW-1185">Reference proteome</keyword>
<evidence type="ECO:0000313" key="5">
    <source>
        <dbReference type="Proteomes" id="UP001379235"/>
    </source>
</evidence>
<evidence type="ECO:0000256" key="2">
    <source>
        <dbReference type="SAM" id="SignalP"/>
    </source>
</evidence>
<name>A0ABU8SBK4_9SPHN</name>
<dbReference type="SUPFAM" id="SSF53474">
    <property type="entry name" value="alpha/beta-Hydrolases"/>
    <property type="match status" value="1"/>
</dbReference>
<evidence type="ECO:0000256" key="1">
    <source>
        <dbReference type="ARBA" id="ARBA00022801"/>
    </source>
</evidence>
<dbReference type="Gene3D" id="3.40.50.1820">
    <property type="entry name" value="alpha/beta hydrolase"/>
    <property type="match status" value="1"/>
</dbReference>
<gene>
    <name evidence="4" type="ORF">WG900_15570</name>
</gene>
<dbReference type="Pfam" id="PF01738">
    <property type="entry name" value="DLH"/>
    <property type="match status" value="1"/>
</dbReference>
<sequence>MRLLKFATASSAAILLFSASAASAADHEVIALWPGTPPGTDDWTGPETVQTYPLPGQPIRMIGNVTRPTLTVYRPSPDKTNGTAMIVAPGGGFTSLAIDHEGILVAQWLAERGVTAFVLKYRVKPNPNFRVPGDLRKNPELFSQFKATFGKGIPIAVADATQAIRQLRSNAARFGLAPDRIGMMGFSAGAITTMGAVMNTAAADRPNFAAPIYGAMDEKAPSADAPPLFIAVTQDDPAVPATESLKIYSSWTAAGLPAELHIYERGGHGFGMRKLNLPVDGWTVAFEAWMKSHGWLDRPVATNKPVK</sequence>
<reference evidence="4 5" key="1">
    <citation type="submission" date="2024-03" db="EMBL/GenBank/DDBJ databases">
        <authorList>
            <person name="Jo J.-H."/>
        </authorList>
    </citation>
    <scope>NUCLEOTIDE SEQUENCE [LARGE SCALE GENOMIC DNA]</scope>
    <source>
        <strain evidence="4 5">AS3R-12</strain>
    </source>
</reference>
<dbReference type="PANTHER" id="PTHR48081">
    <property type="entry name" value="AB HYDROLASE SUPERFAMILY PROTEIN C4A8.06C"/>
    <property type="match status" value="1"/>
</dbReference>
<dbReference type="RefSeq" id="WP_339968471.1">
    <property type="nucleotide sequence ID" value="NZ_JBBHJY010000008.1"/>
</dbReference>
<feature type="signal peptide" evidence="2">
    <location>
        <begin position="1"/>
        <end position="24"/>
    </location>
</feature>
<evidence type="ECO:0000313" key="4">
    <source>
        <dbReference type="EMBL" id="MEJ6011338.1"/>
    </source>
</evidence>
<dbReference type="InterPro" id="IPR002925">
    <property type="entry name" value="Dienelactn_hydro"/>
</dbReference>
<feature type="domain" description="Dienelactone hydrolase" evidence="3">
    <location>
        <begin position="104"/>
        <end position="276"/>
    </location>
</feature>
<organism evidence="4 5">
    <name type="scientific">Novosphingobium aquae</name>
    <dbReference type="NCBI Taxonomy" id="3133435"/>
    <lineage>
        <taxon>Bacteria</taxon>
        <taxon>Pseudomonadati</taxon>
        <taxon>Pseudomonadota</taxon>
        <taxon>Alphaproteobacteria</taxon>
        <taxon>Sphingomonadales</taxon>
        <taxon>Sphingomonadaceae</taxon>
        <taxon>Novosphingobium</taxon>
    </lineage>
</organism>
<proteinExistence type="predicted"/>
<keyword evidence="2" id="KW-0732">Signal</keyword>
<feature type="chain" id="PRO_5046827632" evidence="2">
    <location>
        <begin position="25"/>
        <end position="307"/>
    </location>
</feature>